<keyword evidence="1" id="KW-1133">Transmembrane helix</keyword>
<organism evidence="3 4">
    <name type="scientific">Lipingzhangella halophila</name>
    <dbReference type="NCBI Taxonomy" id="1783352"/>
    <lineage>
        <taxon>Bacteria</taxon>
        <taxon>Bacillati</taxon>
        <taxon>Actinomycetota</taxon>
        <taxon>Actinomycetes</taxon>
        <taxon>Streptosporangiales</taxon>
        <taxon>Nocardiopsidaceae</taxon>
        <taxon>Lipingzhangella</taxon>
    </lineage>
</organism>
<keyword evidence="4" id="KW-1185">Reference proteome</keyword>
<dbReference type="InterPro" id="IPR012551">
    <property type="entry name" value="DUF1707_SHOCT-like"/>
</dbReference>
<dbReference type="AlphaFoldDB" id="A0A7W7W098"/>
<comment type="caution">
    <text evidence="3">The sequence shown here is derived from an EMBL/GenBank/DDBJ whole genome shotgun (WGS) entry which is preliminary data.</text>
</comment>
<evidence type="ECO:0000313" key="4">
    <source>
        <dbReference type="Proteomes" id="UP000523007"/>
    </source>
</evidence>
<proteinExistence type="predicted"/>
<keyword evidence="1" id="KW-0812">Transmembrane</keyword>
<name>A0A7W7W098_9ACTN</name>
<keyword evidence="1" id="KW-0472">Membrane</keyword>
<reference evidence="3 4" key="1">
    <citation type="submission" date="2020-08" db="EMBL/GenBank/DDBJ databases">
        <title>Sequencing the genomes of 1000 actinobacteria strains.</title>
        <authorList>
            <person name="Klenk H.-P."/>
        </authorList>
    </citation>
    <scope>NUCLEOTIDE SEQUENCE [LARGE SCALE GENOMIC DNA]</scope>
    <source>
        <strain evidence="3 4">DSM 102030</strain>
    </source>
</reference>
<protein>
    <recommendedName>
        <fullName evidence="2">DUF1707 domain-containing protein</fullName>
    </recommendedName>
</protein>
<dbReference type="Proteomes" id="UP000523007">
    <property type="component" value="Unassembled WGS sequence"/>
</dbReference>
<gene>
    <name evidence="3" type="ORF">F4561_000206</name>
</gene>
<dbReference type="PANTHER" id="PTHR40763:SF4">
    <property type="entry name" value="DUF1707 DOMAIN-CONTAINING PROTEIN"/>
    <property type="match status" value="1"/>
</dbReference>
<evidence type="ECO:0000313" key="3">
    <source>
        <dbReference type="EMBL" id="MBB4929386.1"/>
    </source>
</evidence>
<feature type="transmembrane region" description="Helical" evidence="1">
    <location>
        <begin position="116"/>
        <end position="138"/>
    </location>
</feature>
<feature type="domain" description="DUF1707" evidence="2">
    <location>
        <begin position="8"/>
        <end position="60"/>
    </location>
</feature>
<dbReference type="Pfam" id="PF08044">
    <property type="entry name" value="DUF1707"/>
    <property type="match status" value="1"/>
</dbReference>
<feature type="transmembrane region" description="Helical" evidence="1">
    <location>
        <begin position="87"/>
        <end position="110"/>
    </location>
</feature>
<evidence type="ECO:0000256" key="1">
    <source>
        <dbReference type="SAM" id="Phobius"/>
    </source>
</evidence>
<accession>A0A7W7W098</accession>
<dbReference type="EMBL" id="JACHJT010000001">
    <property type="protein sequence ID" value="MBB4929386.1"/>
    <property type="molecule type" value="Genomic_DNA"/>
</dbReference>
<dbReference type="RefSeq" id="WP_184573833.1">
    <property type="nucleotide sequence ID" value="NZ_JACHJT010000001.1"/>
</dbReference>
<dbReference type="PANTHER" id="PTHR40763">
    <property type="entry name" value="MEMBRANE PROTEIN-RELATED"/>
    <property type="match status" value="1"/>
</dbReference>
<sequence length="147" mass="16101">MSENTPQMRVSDADRERVAAMLREHFAQGRLEDDEFTSRLENAYNARTRADLVPLTEDLPERDLADLPTEAPRSVASRNGSAAAVKAAWGVWAGVNALCFTIWLITAVTAGATYPWFLWVAGPWGVVLLASTIGAASMRRDRPGNAR</sequence>
<evidence type="ECO:0000259" key="2">
    <source>
        <dbReference type="Pfam" id="PF08044"/>
    </source>
</evidence>